<protein>
    <submittedName>
        <fullName evidence="2">Uncharacterized protein</fullName>
    </submittedName>
</protein>
<gene>
    <name evidence="2" type="ORF">A2W18_05400</name>
</gene>
<accession>A0A1F6V0C8</accession>
<name>A0A1F6V0C8_9PROT</name>
<evidence type="ECO:0000256" key="1">
    <source>
        <dbReference type="SAM" id="SignalP"/>
    </source>
</evidence>
<proteinExistence type="predicted"/>
<evidence type="ECO:0000313" key="3">
    <source>
        <dbReference type="Proteomes" id="UP000179076"/>
    </source>
</evidence>
<keyword evidence="1" id="KW-0732">Signal</keyword>
<dbReference type="EMBL" id="MFSP01000161">
    <property type="protein sequence ID" value="OGI63113.1"/>
    <property type="molecule type" value="Genomic_DNA"/>
</dbReference>
<reference evidence="2 3" key="1">
    <citation type="journal article" date="2016" name="Nat. Commun.">
        <title>Thousands of microbial genomes shed light on interconnected biogeochemical processes in an aquifer system.</title>
        <authorList>
            <person name="Anantharaman K."/>
            <person name="Brown C.T."/>
            <person name="Hug L.A."/>
            <person name="Sharon I."/>
            <person name="Castelle C.J."/>
            <person name="Probst A.J."/>
            <person name="Thomas B.C."/>
            <person name="Singh A."/>
            <person name="Wilkins M.J."/>
            <person name="Karaoz U."/>
            <person name="Brodie E.L."/>
            <person name="Williams K.H."/>
            <person name="Hubbard S.S."/>
            <person name="Banfield J.F."/>
        </authorList>
    </citation>
    <scope>NUCLEOTIDE SEQUENCE [LARGE SCALE GENOMIC DNA]</scope>
</reference>
<feature type="signal peptide" evidence="1">
    <location>
        <begin position="1"/>
        <end position="23"/>
    </location>
</feature>
<evidence type="ECO:0000313" key="2">
    <source>
        <dbReference type="EMBL" id="OGI63113.1"/>
    </source>
</evidence>
<dbReference type="Proteomes" id="UP000179076">
    <property type="component" value="Unassembled WGS sequence"/>
</dbReference>
<organism evidence="2 3">
    <name type="scientific">Candidatus Muproteobacteria bacterium RBG_16_60_9</name>
    <dbReference type="NCBI Taxonomy" id="1817755"/>
    <lineage>
        <taxon>Bacteria</taxon>
        <taxon>Pseudomonadati</taxon>
        <taxon>Pseudomonadota</taxon>
        <taxon>Candidatus Muproteobacteria</taxon>
    </lineage>
</organism>
<feature type="chain" id="PRO_5009527092" evidence="1">
    <location>
        <begin position="24"/>
        <end position="222"/>
    </location>
</feature>
<dbReference type="AlphaFoldDB" id="A0A1F6V0C8"/>
<sequence>MRPRLHSFVLLCAAALTLGAAVAREPTKIEVAERSVLPTEKRYASDATDQLSLTLVYFTEGAWPRDAVLVATRGAVDILKQCRVRVRQLEILRVTAPREYQYLDTPLSRELARTLQLSNPTVYFVTDTRQQPAFDAEAIGRANSSSRPELADTVWITRAARDVGVALAHELVHVLGNSGAHVDLPGNLMREETSSQNTHLTPAQCAQLRTAGTENGLLHRQP</sequence>
<comment type="caution">
    <text evidence="2">The sequence shown here is derived from an EMBL/GenBank/DDBJ whole genome shotgun (WGS) entry which is preliminary data.</text>
</comment>